<proteinExistence type="predicted"/>
<dbReference type="PANTHER" id="PTHR11669">
    <property type="entry name" value="REPLICATION FACTOR C / DNA POLYMERASE III GAMMA-TAU SUBUNIT"/>
    <property type="match status" value="1"/>
</dbReference>
<dbReference type="InterPro" id="IPR027417">
    <property type="entry name" value="P-loop_NTPase"/>
</dbReference>
<organism evidence="1 2">
    <name type="scientific">Aetokthonos hydrillicola Thurmond2011</name>
    <dbReference type="NCBI Taxonomy" id="2712845"/>
    <lineage>
        <taxon>Bacteria</taxon>
        <taxon>Bacillati</taxon>
        <taxon>Cyanobacteriota</taxon>
        <taxon>Cyanophyceae</taxon>
        <taxon>Nostocales</taxon>
        <taxon>Hapalosiphonaceae</taxon>
        <taxon>Aetokthonos</taxon>
    </lineage>
</organism>
<dbReference type="Gene3D" id="3.40.50.300">
    <property type="entry name" value="P-loop containing nucleotide triphosphate hydrolases"/>
    <property type="match status" value="1"/>
</dbReference>
<dbReference type="RefSeq" id="WP_208339081.1">
    <property type="nucleotide sequence ID" value="NZ_CAWQFN010000488.1"/>
</dbReference>
<dbReference type="NCBIfam" id="NF005638">
    <property type="entry name" value="PRK07399.1"/>
    <property type="match status" value="1"/>
</dbReference>
<protein>
    <submittedName>
        <fullName evidence="1">DNA polymerase III subunit delta</fullName>
    </submittedName>
</protein>
<accession>A0AAP5MCA4</accession>
<comment type="caution">
    <text evidence="1">The sequence shown here is derived from an EMBL/GenBank/DDBJ whole genome shotgun (WGS) entry which is preliminary data.</text>
</comment>
<dbReference type="SUPFAM" id="SSF52540">
    <property type="entry name" value="P-loop containing nucleoside triphosphate hydrolases"/>
    <property type="match status" value="1"/>
</dbReference>
<dbReference type="EMBL" id="JAALHA020000014">
    <property type="protein sequence ID" value="MDR9897814.1"/>
    <property type="molecule type" value="Genomic_DNA"/>
</dbReference>
<dbReference type="AlphaFoldDB" id="A0AAP5MCA4"/>
<dbReference type="GO" id="GO:0006261">
    <property type="term" value="P:DNA-templated DNA replication"/>
    <property type="evidence" value="ECO:0007669"/>
    <property type="project" value="TreeGrafter"/>
</dbReference>
<evidence type="ECO:0000313" key="2">
    <source>
        <dbReference type="Proteomes" id="UP000667802"/>
    </source>
</evidence>
<dbReference type="InterPro" id="IPR050238">
    <property type="entry name" value="DNA_Rep/Repair_Clamp_Loader"/>
</dbReference>
<reference evidence="2" key="1">
    <citation type="journal article" date="2021" name="Science">
        <title>Hunting the eagle killer: A cyanobacterial neurotoxin causes vacuolar myelinopathy.</title>
        <authorList>
            <person name="Breinlinger S."/>
            <person name="Phillips T.J."/>
            <person name="Haram B.N."/>
            <person name="Mares J."/>
            <person name="Martinez Yerena J.A."/>
            <person name="Hrouzek P."/>
            <person name="Sobotka R."/>
            <person name="Henderson W.M."/>
            <person name="Schmieder P."/>
            <person name="Williams S.M."/>
            <person name="Lauderdale J.D."/>
            <person name="Wilde H.D."/>
            <person name="Gerrin W."/>
            <person name="Kust A."/>
            <person name="Washington J.W."/>
            <person name="Wagner C."/>
            <person name="Geier B."/>
            <person name="Liebeke M."/>
            <person name="Enke H."/>
            <person name="Niedermeyer T.H.J."/>
            <person name="Wilde S.B."/>
        </authorList>
    </citation>
    <scope>NUCLEOTIDE SEQUENCE [LARGE SCALE GENOMIC DNA]</scope>
    <source>
        <strain evidence="2">Thurmond2011</strain>
    </source>
</reference>
<gene>
    <name evidence="1" type="ORF">G7B40_025095</name>
</gene>
<keyword evidence="2" id="KW-1185">Reference proteome</keyword>
<dbReference type="PANTHER" id="PTHR11669:SF8">
    <property type="entry name" value="DNA POLYMERASE III SUBUNIT DELTA"/>
    <property type="match status" value="1"/>
</dbReference>
<dbReference type="Pfam" id="PF13177">
    <property type="entry name" value="DNA_pol3_delta2"/>
    <property type="match status" value="1"/>
</dbReference>
<sequence>MNQLNLLTQELPEQANTTSSTTAVVEPVESTAEFSSIEGQNLAVSLLLGAIAKQRIAPAYLFAGPKGVGKSLATKCFLSQAFDIHNIINHPDVLWIEPTYLHQGQLLKESEAVADGVHWKSPSLIRIEQVREITQFLSTSALLTPKKAVVIESAEKIQLGSANALLKTLEETNTGTIILLSDHPQRLLATITSRCQPIPFQRLSSAEITIVMKRLGQEHILSNPIVRMMAAGSPGQAISHYNYLKSIPQSLLEQLATPFTSLLDALKIAKEIEAMLEFDQQLWLLSYLQHSWKHQHGDNWLSKLEEAKVALLNASPRLVWEVLLLQNS</sequence>
<name>A0AAP5MCA4_9CYAN</name>
<dbReference type="Proteomes" id="UP000667802">
    <property type="component" value="Unassembled WGS sequence"/>
</dbReference>
<evidence type="ECO:0000313" key="1">
    <source>
        <dbReference type="EMBL" id="MDR9897814.1"/>
    </source>
</evidence>